<dbReference type="Proteomes" id="UP000018439">
    <property type="component" value="Chromosome"/>
</dbReference>
<dbReference type="STRING" id="679937.Bcop_0882"/>
<protein>
    <submittedName>
        <fullName evidence="3">Glycogen(Starch) synthase</fullName>
        <ecNumber evidence="3">2.4.1.11</ecNumber>
    </submittedName>
</protein>
<dbReference type="PANTHER" id="PTHR10176:SF3">
    <property type="entry name" value="GLYCOGEN [STARCH] SYNTHASE"/>
    <property type="match status" value="1"/>
</dbReference>
<keyword evidence="2 3" id="KW-0808">Transferase</keyword>
<evidence type="ECO:0000256" key="1">
    <source>
        <dbReference type="ARBA" id="ARBA00022676"/>
    </source>
</evidence>
<reference evidence="3 4" key="1">
    <citation type="journal article" date="2011" name="Stand. Genomic Sci.">
        <title>Non-contiguous finished genome sequence of Bacteroides coprosuis type strain (PC139).</title>
        <authorList>
            <person name="Land M."/>
            <person name="Held B."/>
            <person name="Gronow S."/>
            <person name="Abt B."/>
            <person name="Lucas S."/>
            <person name="Del Rio T.G."/>
            <person name="Nolan M."/>
            <person name="Tice H."/>
            <person name="Cheng J.F."/>
            <person name="Pitluck S."/>
            <person name="Liolios K."/>
            <person name="Pagani I."/>
            <person name="Ivanova N."/>
            <person name="Mavromatis K."/>
            <person name="Mikhailova N."/>
            <person name="Pati A."/>
            <person name="Tapia R."/>
            <person name="Han C."/>
            <person name="Goodwin L."/>
            <person name="Chen A."/>
            <person name="Palaniappan K."/>
            <person name="Hauser L."/>
            <person name="Brambilla E.M."/>
            <person name="Rohde M."/>
            <person name="Goker M."/>
            <person name="Detter J.C."/>
            <person name="Woyke T."/>
            <person name="Bristow J."/>
            <person name="Eisen J.A."/>
            <person name="Markowitz V."/>
            <person name="Hugenholtz P."/>
            <person name="Kyrpides N.C."/>
            <person name="Klenk H.P."/>
            <person name="Lapidus A."/>
        </authorList>
    </citation>
    <scope>NUCLEOTIDE SEQUENCE [LARGE SCALE GENOMIC DNA]</scope>
    <source>
        <strain evidence="3 4">DSM 18011</strain>
    </source>
</reference>
<dbReference type="GO" id="GO:0005978">
    <property type="term" value="P:glycogen biosynthetic process"/>
    <property type="evidence" value="ECO:0007669"/>
    <property type="project" value="InterPro"/>
</dbReference>
<evidence type="ECO:0000256" key="2">
    <source>
        <dbReference type="ARBA" id="ARBA00022679"/>
    </source>
</evidence>
<evidence type="ECO:0000313" key="4">
    <source>
        <dbReference type="Proteomes" id="UP000018439"/>
    </source>
</evidence>
<accession>F3ZTZ2</accession>
<dbReference type="HOGENOM" id="CLU_037621_0_0_10"/>
<dbReference type="EMBL" id="CM001167">
    <property type="protein sequence ID" value="EGJ71093.1"/>
    <property type="molecule type" value="Genomic_DNA"/>
</dbReference>
<dbReference type="EC" id="2.4.1.11" evidence="3"/>
<proteinExistence type="predicted"/>
<evidence type="ECO:0000313" key="3">
    <source>
        <dbReference type="EMBL" id="EGJ71093.1"/>
    </source>
</evidence>
<dbReference type="AlphaFoldDB" id="F3ZTZ2"/>
<dbReference type="GO" id="GO:0004373">
    <property type="term" value="F:alpha-1,4-glucan glucosyltransferase (UDP-glucose donor) activity"/>
    <property type="evidence" value="ECO:0007669"/>
    <property type="project" value="UniProtKB-EC"/>
</dbReference>
<dbReference type="PANTHER" id="PTHR10176">
    <property type="entry name" value="GLYCOGEN SYNTHASE"/>
    <property type="match status" value="1"/>
</dbReference>
<keyword evidence="4" id="KW-1185">Reference proteome</keyword>
<name>F3ZTZ2_9BACE</name>
<dbReference type="GO" id="GO:0005737">
    <property type="term" value="C:cytoplasm"/>
    <property type="evidence" value="ECO:0007669"/>
    <property type="project" value="TreeGrafter"/>
</dbReference>
<dbReference type="Gene3D" id="3.40.50.2000">
    <property type="entry name" value="Glycogen Phosphorylase B"/>
    <property type="match status" value="2"/>
</dbReference>
<sequence length="561" mass="64410">MKKNNKKPEILFEVSWEVCNKVGGIYTVLSTKAKTLYKVLKDNLIFIGPDLWKNKTNKLFKEDKHLFKEWTDSLQKDKLLSVRVGRWNIPSNPIVILVDFTPFYEFKNDIYAFMWEHFGVDSIREYGDYNESSMFSYAAGKVAKSFYEFNKLDGKDVVYQAHEWMTGMGALYLKVAKPEIATIFTTHATSVGRSIASNYKPLYDYLPGYFGDQMANELNVQAKHSVEKAIAHNADCFTTVSQITALEAEQLLDKKVDVVLPNGFENDFVPKGGQFTSARNTARKKLIEIAQKILGIAFNDDTLIVGTSGRYELKNKGLDVFIDAMNDLSKTNSCLDKDILAFIFVPGWVGEARQDLLYRLKQNGDKQETTSLEFPYITHWLHQMESDQIVSMMRDRGMKNAKENKVKLIFVPCYLDGKDGVFNMEYYDLLIGQDLTIYPSYYEPWGYTPLESIAFKIPTVTTNLSGFGRWVEGMDYFNRGITDGVEVLKRTDQNYSEMVENVAKVVCDYSTLNKKEINRIRNRACQLSEKALWSNFITSYYDAYAVALRNKDIRVKEQSKS</sequence>
<dbReference type="eggNOG" id="COG0297">
    <property type="taxonomic scope" value="Bacteria"/>
</dbReference>
<dbReference type="InterPro" id="IPR008631">
    <property type="entry name" value="Glycogen_synth"/>
</dbReference>
<dbReference type="SUPFAM" id="SSF53756">
    <property type="entry name" value="UDP-Glycosyltransferase/glycogen phosphorylase"/>
    <property type="match status" value="2"/>
</dbReference>
<organism evidence="3 4">
    <name type="scientific">Bacteroides coprosuis DSM 18011</name>
    <dbReference type="NCBI Taxonomy" id="679937"/>
    <lineage>
        <taxon>Bacteria</taxon>
        <taxon>Pseudomonadati</taxon>
        <taxon>Bacteroidota</taxon>
        <taxon>Bacteroidia</taxon>
        <taxon>Bacteroidales</taxon>
        <taxon>Bacteroidaceae</taxon>
        <taxon>Bacteroides</taxon>
    </lineage>
</organism>
<keyword evidence="1 3" id="KW-0328">Glycosyltransferase</keyword>
<dbReference type="Pfam" id="PF05693">
    <property type="entry name" value="Glycogen_syn"/>
    <property type="match status" value="2"/>
</dbReference>
<dbReference type="OrthoDB" id="907602at2"/>
<gene>
    <name evidence="3" type="ORF">Bcop_0882</name>
</gene>